<keyword evidence="1" id="KW-0472">Membrane</keyword>
<dbReference type="Gene3D" id="3.10.10.10">
    <property type="entry name" value="HIV Type 1 Reverse Transcriptase, subunit A, domain 1"/>
    <property type="match status" value="1"/>
</dbReference>
<keyword evidence="1" id="KW-1133">Transmembrane helix</keyword>
<dbReference type="Gene3D" id="3.30.70.270">
    <property type="match status" value="1"/>
</dbReference>
<organism evidence="2 3">
    <name type="scientific">Ladona fulva</name>
    <name type="common">Scarce chaser dragonfly</name>
    <name type="synonym">Libellula fulva</name>
    <dbReference type="NCBI Taxonomy" id="123851"/>
    <lineage>
        <taxon>Eukaryota</taxon>
        <taxon>Metazoa</taxon>
        <taxon>Ecdysozoa</taxon>
        <taxon>Arthropoda</taxon>
        <taxon>Hexapoda</taxon>
        <taxon>Insecta</taxon>
        <taxon>Pterygota</taxon>
        <taxon>Palaeoptera</taxon>
        <taxon>Odonata</taxon>
        <taxon>Epiprocta</taxon>
        <taxon>Anisoptera</taxon>
        <taxon>Libelluloidea</taxon>
        <taxon>Libellulidae</taxon>
        <taxon>Ladona</taxon>
    </lineage>
</organism>
<comment type="caution">
    <text evidence="2">The sequence shown here is derived from an EMBL/GenBank/DDBJ whole genome shotgun (WGS) entry which is preliminary data.</text>
</comment>
<evidence type="ECO:0000256" key="1">
    <source>
        <dbReference type="SAM" id="Phobius"/>
    </source>
</evidence>
<reference evidence="2" key="2">
    <citation type="submission" date="2017-10" db="EMBL/GenBank/DDBJ databases">
        <title>Ladona fulva Genome sequencing and assembly.</title>
        <authorList>
            <person name="Murali S."/>
            <person name="Richards S."/>
            <person name="Bandaranaike D."/>
            <person name="Bellair M."/>
            <person name="Blankenburg K."/>
            <person name="Chao H."/>
            <person name="Dinh H."/>
            <person name="Doddapaneni H."/>
            <person name="Dugan-Rocha S."/>
            <person name="Elkadiri S."/>
            <person name="Gnanaolivu R."/>
            <person name="Hernandez B."/>
            <person name="Skinner E."/>
            <person name="Javaid M."/>
            <person name="Lee S."/>
            <person name="Li M."/>
            <person name="Ming W."/>
            <person name="Munidasa M."/>
            <person name="Muniz J."/>
            <person name="Nguyen L."/>
            <person name="Hughes D."/>
            <person name="Osuji N."/>
            <person name="Pu L.-L."/>
            <person name="Puazo M."/>
            <person name="Qu C."/>
            <person name="Quiroz J."/>
            <person name="Raj R."/>
            <person name="Weissenberger G."/>
            <person name="Xin Y."/>
            <person name="Zou X."/>
            <person name="Han Y."/>
            <person name="Worley K."/>
            <person name="Muzny D."/>
            <person name="Gibbs R."/>
        </authorList>
    </citation>
    <scope>NUCLEOTIDE SEQUENCE</scope>
    <source>
        <strain evidence="2">Sampled in the wild</strain>
    </source>
</reference>
<accession>A0A8K0KQ15</accession>
<feature type="non-terminal residue" evidence="2">
    <location>
        <position position="109"/>
    </location>
</feature>
<dbReference type="Proteomes" id="UP000792457">
    <property type="component" value="Unassembled WGS sequence"/>
</dbReference>
<feature type="transmembrane region" description="Helical" evidence="1">
    <location>
        <begin position="32"/>
        <end position="52"/>
    </location>
</feature>
<sequence>MNDPVEVALAQLVGDEWFLAPIKDTTKWKYRILTTFITPFGPLIVSLWAWSWQESTSETHQRDSFSLEGVVNLADDILMHGRTQEKQDKRLHNVLMKLKDSGVTFNKKK</sequence>
<proteinExistence type="predicted"/>
<evidence type="ECO:0000313" key="2">
    <source>
        <dbReference type="EMBL" id="KAG8238915.1"/>
    </source>
</evidence>
<dbReference type="InterPro" id="IPR043128">
    <property type="entry name" value="Rev_trsase/Diguanyl_cyclase"/>
</dbReference>
<gene>
    <name evidence="2" type="ORF">J437_LFUL000752</name>
</gene>
<protein>
    <submittedName>
        <fullName evidence="2">Uncharacterized protein</fullName>
    </submittedName>
</protein>
<dbReference type="OrthoDB" id="10068564at2759"/>
<evidence type="ECO:0000313" key="3">
    <source>
        <dbReference type="Proteomes" id="UP000792457"/>
    </source>
</evidence>
<reference evidence="2" key="1">
    <citation type="submission" date="2013-04" db="EMBL/GenBank/DDBJ databases">
        <authorList>
            <person name="Qu J."/>
            <person name="Murali S.C."/>
            <person name="Bandaranaike D."/>
            <person name="Bellair M."/>
            <person name="Blankenburg K."/>
            <person name="Chao H."/>
            <person name="Dinh H."/>
            <person name="Doddapaneni H."/>
            <person name="Downs B."/>
            <person name="Dugan-Rocha S."/>
            <person name="Elkadiri S."/>
            <person name="Gnanaolivu R.D."/>
            <person name="Hernandez B."/>
            <person name="Javaid M."/>
            <person name="Jayaseelan J.C."/>
            <person name="Lee S."/>
            <person name="Li M."/>
            <person name="Ming W."/>
            <person name="Munidasa M."/>
            <person name="Muniz J."/>
            <person name="Nguyen L."/>
            <person name="Ongeri F."/>
            <person name="Osuji N."/>
            <person name="Pu L.-L."/>
            <person name="Puazo M."/>
            <person name="Qu C."/>
            <person name="Quiroz J."/>
            <person name="Raj R."/>
            <person name="Weissenberger G."/>
            <person name="Xin Y."/>
            <person name="Zou X."/>
            <person name="Han Y."/>
            <person name="Richards S."/>
            <person name="Worley K."/>
            <person name="Muzny D."/>
            <person name="Gibbs R."/>
        </authorList>
    </citation>
    <scope>NUCLEOTIDE SEQUENCE</scope>
    <source>
        <strain evidence="2">Sampled in the wild</strain>
    </source>
</reference>
<keyword evidence="1" id="KW-0812">Transmembrane</keyword>
<dbReference type="EMBL" id="KZ309469">
    <property type="protein sequence ID" value="KAG8238915.1"/>
    <property type="molecule type" value="Genomic_DNA"/>
</dbReference>
<dbReference type="AlphaFoldDB" id="A0A8K0KQ15"/>
<keyword evidence="3" id="KW-1185">Reference proteome</keyword>
<name>A0A8K0KQ15_LADFU</name>